<evidence type="ECO:0000259" key="1">
    <source>
        <dbReference type="Pfam" id="PF00188"/>
    </source>
</evidence>
<feature type="domain" description="SCP" evidence="1">
    <location>
        <begin position="58"/>
        <end position="159"/>
    </location>
</feature>
<name>A0ABP8W191_9ACTN</name>
<comment type="caution">
    <text evidence="2">The sequence shown here is derived from an EMBL/GenBank/DDBJ whole genome shotgun (WGS) entry which is preliminary data.</text>
</comment>
<sequence>MLSSTSRSQRAARAPRLATTTAILALLAGLLLVGGAGAGHAGQAARTTPTSYAQQAFAATNTQRKAARRVALGKNACLQRYATRQAKAMARRQSMFHQQLGPIMSACKLSMVGENVAYGYTSGRAAVAGWMGSPGHRANILNPRYRLLAVGAAQASNGQWYSAQVFGRR</sequence>
<dbReference type="InterPro" id="IPR035940">
    <property type="entry name" value="CAP_sf"/>
</dbReference>
<proteinExistence type="predicted"/>
<dbReference type="Pfam" id="PF00188">
    <property type="entry name" value="CAP"/>
    <property type="match status" value="1"/>
</dbReference>
<dbReference type="InterPro" id="IPR014044">
    <property type="entry name" value="CAP_dom"/>
</dbReference>
<accession>A0ABP8W191</accession>
<evidence type="ECO:0000313" key="3">
    <source>
        <dbReference type="Proteomes" id="UP001500621"/>
    </source>
</evidence>
<dbReference type="EMBL" id="BAABIM010000001">
    <property type="protein sequence ID" value="GAA4677770.1"/>
    <property type="molecule type" value="Genomic_DNA"/>
</dbReference>
<dbReference type="SUPFAM" id="SSF55797">
    <property type="entry name" value="PR-1-like"/>
    <property type="match status" value="1"/>
</dbReference>
<gene>
    <name evidence="2" type="ORF">GCM10023226_13770</name>
</gene>
<reference evidence="3" key="1">
    <citation type="journal article" date="2019" name="Int. J. Syst. Evol. Microbiol.">
        <title>The Global Catalogue of Microorganisms (GCM) 10K type strain sequencing project: providing services to taxonomists for standard genome sequencing and annotation.</title>
        <authorList>
            <consortium name="The Broad Institute Genomics Platform"/>
            <consortium name="The Broad Institute Genome Sequencing Center for Infectious Disease"/>
            <person name="Wu L."/>
            <person name="Ma J."/>
        </authorList>
    </citation>
    <scope>NUCLEOTIDE SEQUENCE [LARGE SCALE GENOMIC DNA]</scope>
    <source>
        <strain evidence="3">JCM 18127</strain>
    </source>
</reference>
<organism evidence="2 3">
    <name type="scientific">Nocardioides nanhaiensis</name>
    <dbReference type="NCBI Taxonomy" id="1476871"/>
    <lineage>
        <taxon>Bacteria</taxon>
        <taxon>Bacillati</taxon>
        <taxon>Actinomycetota</taxon>
        <taxon>Actinomycetes</taxon>
        <taxon>Propionibacteriales</taxon>
        <taxon>Nocardioidaceae</taxon>
        <taxon>Nocardioides</taxon>
    </lineage>
</organism>
<dbReference type="Gene3D" id="3.40.33.10">
    <property type="entry name" value="CAP"/>
    <property type="match status" value="1"/>
</dbReference>
<dbReference type="PANTHER" id="PTHR31157">
    <property type="entry name" value="SCP DOMAIN-CONTAINING PROTEIN"/>
    <property type="match status" value="1"/>
</dbReference>
<evidence type="ECO:0000313" key="2">
    <source>
        <dbReference type="EMBL" id="GAA4677770.1"/>
    </source>
</evidence>
<dbReference type="CDD" id="cd05379">
    <property type="entry name" value="CAP_bacterial"/>
    <property type="match status" value="1"/>
</dbReference>
<dbReference type="PANTHER" id="PTHR31157:SF1">
    <property type="entry name" value="SCP DOMAIN-CONTAINING PROTEIN"/>
    <property type="match status" value="1"/>
</dbReference>
<keyword evidence="3" id="KW-1185">Reference proteome</keyword>
<dbReference type="Proteomes" id="UP001500621">
    <property type="component" value="Unassembled WGS sequence"/>
</dbReference>
<protein>
    <recommendedName>
        <fullName evidence="1">SCP domain-containing protein</fullName>
    </recommendedName>
</protein>